<organism evidence="2">
    <name type="scientific">viral metagenome</name>
    <dbReference type="NCBI Taxonomy" id="1070528"/>
    <lineage>
        <taxon>unclassified sequences</taxon>
        <taxon>metagenomes</taxon>
        <taxon>organismal metagenomes</taxon>
    </lineage>
</organism>
<keyword evidence="1" id="KW-0812">Transmembrane</keyword>
<feature type="transmembrane region" description="Helical" evidence="1">
    <location>
        <begin position="6"/>
        <end position="27"/>
    </location>
</feature>
<keyword evidence="1" id="KW-1133">Transmembrane helix</keyword>
<dbReference type="EMBL" id="MN739754">
    <property type="protein sequence ID" value="QHT25056.1"/>
    <property type="molecule type" value="Genomic_DNA"/>
</dbReference>
<name>A0A6C0E7A9_9ZZZZ</name>
<dbReference type="AlphaFoldDB" id="A0A6C0E7A9"/>
<accession>A0A6C0E7A9</accession>
<protein>
    <submittedName>
        <fullName evidence="2">Uncharacterized protein</fullName>
    </submittedName>
</protein>
<evidence type="ECO:0000313" key="2">
    <source>
        <dbReference type="EMBL" id="QHT25056.1"/>
    </source>
</evidence>
<keyword evidence="1" id="KW-0472">Membrane</keyword>
<evidence type="ECO:0000256" key="1">
    <source>
        <dbReference type="SAM" id="Phobius"/>
    </source>
</evidence>
<sequence length="321" mass="35189">MLDKQLFLVIAILALIIVILSKFVLLLNEGFEDVTPNPNNGLCPQKVWWETEAPKQVVAFDTGVKFPLIALEKEKGINSHFQIPFMVSGETDPSGCISVVTEQGTYTSDMCNKNDISQRWRLVQISNVDDYQKVLKAGKEVYSGISSYNINQDTQYGFFMVISVKDPSKSLAHVGSNLSVQTVGPFSSQKWDITKEDPVASISTYDTVKYSSLDNHFLNPKSFNPIQGGNPTNPYISAGQTAMNQKPVSININVAGEALKSAFGITGSSDGQSGENTVLLSEKKMESFNPNCPNCPTILTDYIKNNTVPCHGCNLDNLLTN</sequence>
<proteinExistence type="predicted"/>
<reference evidence="2" key="1">
    <citation type="journal article" date="2020" name="Nature">
        <title>Giant virus diversity and host interactions through global metagenomics.</title>
        <authorList>
            <person name="Schulz F."/>
            <person name="Roux S."/>
            <person name="Paez-Espino D."/>
            <person name="Jungbluth S."/>
            <person name="Walsh D.A."/>
            <person name="Denef V.J."/>
            <person name="McMahon K.D."/>
            <person name="Konstantinidis K.T."/>
            <person name="Eloe-Fadrosh E.A."/>
            <person name="Kyrpides N.C."/>
            <person name="Woyke T."/>
        </authorList>
    </citation>
    <scope>NUCLEOTIDE SEQUENCE</scope>
    <source>
        <strain evidence="2">GVMAG-M-3300023179-150</strain>
    </source>
</reference>